<sequence>MVPPRVPAGAGQEQVVLVPETTWIVAVTPVSPKPAVIVWPTPGVAAGETLVIHCCEAEVAALADPSAANAPPSASSDTAAPAATLLARRRGLERAVIGFLLPERTSPDRPGQERKP</sequence>
<protein>
    <submittedName>
        <fullName evidence="1">Uncharacterized protein</fullName>
    </submittedName>
</protein>
<evidence type="ECO:0000313" key="2">
    <source>
        <dbReference type="Proteomes" id="UP001500192"/>
    </source>
</evidence>
<name>A0ABP9QUJ9_9PSEU</name>
<comment type="caution">
    <text evidence="1">The sequence shown here is derived from an EMBL/GenBank/DDBJ whole genome shotgun (WGS) entry which is preliminary data.</text>
</comment>
<accession>A0ABP9QUJ9</accession>
<dbReference type="EMBL" id="BAABIB010000078">
    <property type="protein sequence ID" value="GAA5167595.1"/>
    <property type="molecule type" value="Genomic_DNA"/>
</dbReference>
<gene>
    <name evidence="1" type="ORF">GCM10023214_42020</name>
</gene>
<organism evidence="1 2">
    <name type="scientific">Amycolatopsis dongchuanensis</name>
    <dbReference type="NCBI Taxonomy" id="1070866"/>
    <lineage>
        <taxon>Bacteria</taxon>
        <taxon>Bacillati</taxon>
        <taxon>Actinomycetota</taxon>
        <taxon>Actinomycetes</taxon>
        <taxon>Pseudonocardiales</taxon>
        <taxon>Pseudonocardiaceae</taxon>
        <taxon>Amycolatopsis</taxon>
    </lineage>
</organism>
<keyword evidence="2" id="KW-1185">Reference proteome</keyword>
<evidence type="ECO:0000313" key="1">
    <source>
        <dbReference type="EMBL" id="GAA5167595.1"/>
    </source>
</evidence>
<reference evidence="2" key="1">
    <citation type="journal article" date="2019" name="Int. J. Syst. Evol. Microbiol.">
        <title>The Global Catalogue of Microorganisms (GCM) 10K type strain sequencing project: providing services to taxonomists for standard genome sequencing and annotation.</title>
        <authorList>
            <consortium name="The Broad Institute Genomics Platform"/>
            <consortium name="The Broad Institute Genome Sequencing Center for Infectious Disease"/>
            <person name="Wu L."/>
            <person name="Ma J."/>
        </authorList>
    </citation>
    <scope>NUCLEOTIDE SEQUENCE [LARGE SCALE GENOMIC DNA]</scope>
    <source>
        <strain evidence="2">JCM 18054</strain>
    </source>
</reference>
<dbReference type="Proteomes" id="UP001500192">
    <property type="component" value="Unassembled WGS sequence"/>
</dbReference>
<proteinExistence type="predicted"/>